<dbReference type="InterPro" id="IPR036890">
    <property type="entry name" value="HATPase_C_sf"/>
</dbReference>
<dbReference type="PRINTS" id="PR00344">
    <property type="entry name" value="BCTRLSENSOR"/>
</dbReference>
<dbReference type="Gene3D" id="1.10.287.130">
    <property type="match status" value="1"/>
</dbReference>
<evidence type="ECO:0000256" key="5">
    <source>
        <dbReference type="ARBA" id="ARBA00023012"/>
    </source>
</evidence>
<dbReference type="SMART" id="SM00387">
    <property type="entry name" value="HATPase_c"/>
    <property type="match status" value="1"/>
</dbReference>
<dbReference type="PANTHER" id="PTHR43711">
    <property type="entry name" value="TWO-COMPONENT HISTIDINE KINASE"/>
    <property type="match status" value="1"/>
</dbReference>
<evidence type="ECO:0000256" key="4">
    <source>
        <dbReference type="ARBA" id="ARBA00022777"/>
    </source>
</evidence>
<dbReference type="PROSITE" id="PS50109">
    <property type="entry name" value="HIS_KIN"/>
    <property type="match status" value="1"/>
</dbReference>
<keyword evidence="3 7" id="KW-0808">Transferase</keyword>
<comment type="catalytic activity">
    <reaction evidence="1">
        <text>ATP + protein L-histidine = ADP + protein N-phospho-L-histidine.</text>
        <dbReference type="EC" id="2.7.13.3"/>
    </reaction>
</comment>
<proteinExistence type="predicted"/>
<keyword evidence="8" id="KW-1185">Reference proteome</keyword>
<gene>
    <name evidence="7" type="primary">divJ</name>
    <name evidence="7" type="ORF">SPDO_12010</name>
</gene>
<sequence>MIDAASYTATLDGEDRLVEADPSFAALNARAGGAVGQPLAAPPLAALARLARRLAIPVARVVTIADADQDMDCWVRAAPTGDEVALTLAVIRERPAWRPPLAAAVPPPPGGDWAWEVDAQLKFRQLLIDAGQDHGVDETLVIGQPLTSVFELESDDAGAMPLLDAVAAVDHFADQPALLGASGARVLLAGHVRLDRTGGFNGFVGATYHQVRRDVAPDAEIAGRFNHQLDTILRRPLSRIVANADSINAGVDGDIDPQYADYAADIASAGRHLMGLIDDLSDIEAIEREDFTVEDEGIDLADVTRRAAGLLSVRAANAGVTIDRGDLDSAVPAHGEFRRTLQIMVNLIGNAVRYSPRDAIVWLRLQRDGDRVYAIVADQGKGIAPEDQERIFAKFERVDTSEPGGSGLGLYIARRLARAMGGDLTVDSAPGEGARFILRLPAA</sequence>
<dbReference type="Proteomes" id="UP000197290">
    <property type="component" value="Unassembled WGS sequence"/>
</dbReference>
<dbReference type="SUPFAM" id="SSF55874">
    <property type="entry name" value="ATPase domain of HSP90 chaperone/DNA topoisomerase II/histidine kinase"/>
    <property type="match status" value="1"/>
</dbReference>
<dbReference type="SUPFAM" id="SSF47384">
    <property type="entry name" value="Homodimeric domain of signal transducing histidine kinase"/>
    <property type="match status" value="1"/>
</dbReference>
<dbReference type="Pfam" id="PF02518">
    <property type="entry name" value="HATPase_c"/>
    <property type="match status" value="1"/>
</dbReference>
<dbReference type="InterPro" id="IPR005467">
    <property type="entry name" value="His_kinase_dom"/>
</dbReference>
<dbReference type="OrthoDB" id="7933832at2"/>
<dbReference type="InterPro" id="IPR004358">
    <property type="entry name" value="Sig_transdc_His_kin-like_C"/>
</dbReference>
<dbReference type="EMBL" id="NBBI01000002">
    <property type="protein sequence ID" value="OWK31194.1"/>
    <property type="molecule type" value="Genomic_DNA"/>
</dbReference>
<evidence type="ECO:0000256" key="1">
    <source>
        <dbReference type="ARBA" id="ARBA00000085"/>
    </source>
</evidence>
<evidence type="ECO:0000313" key="8">
    <source>
        <dbReference type="Proteomes" id="UP000197290"/>
    </source>
</evidence>
<dbReference type="InterPro" id="IPR003594">
    <property type="entry name" value="HATPase_dom"/>
</dbReference>
<evidence type="ECO:0000259" key="6">
    <source>
        <dbReference type="PROSITE" id="PS50109"/>
    </source>
</evidence>
<evidence type="ECO:0000256" key="2">
    <source>
        <dbReference type="ARBA" id="ARBA00012438"/>
    </source>
</evidence>
<comment type="caution">
    <text evidence="7">The sequence shown here is derived from an EMBL/GenBank/DDBJ whole genome shotgun (WGS) entry which is preliminary data.</text>
</comment>
<feature type="domain" description="Histidine kinase" evidence="6">
    <location>
        <begin position="228"/>
        <end position="443"/>
    </location>
</feature>
<reference evidence="7 8" key="1">
    <citation type="submission" date="2017-03" db="EMBL/GenBank/DDBJ databases">
        <title>Genome sequence of Sphingomonas dokdonensis DSM 21029.</title>
        <authorList>
            <person name="Poehlein A."/>
            <person name="Wuebbeler J.H."/>
            <person name="Steinbuechel A."/>
            <person name="Daniel R."/>
        </authorList>
    </citation>
    <scope>NUCLEOTIDE SEQUENCE [LARGE SCALE GENOMIC DNA]</scope>
    <source>
        <strain evidence="7 8">DSM 21029</strain>
    </source>
</reference>
<organism evidence="7 8">
    <name type="scientific">Sphingomonas dokdonensis</name>
    <dbReference type="NCBI Taxonomy" id="344880"/>
    <lineage>
        <taxon>Bacteria</taxon>
        <taxon>Pseudomonadati</taxon>
        <taxon>Pseudomonadota</taxon>
        <taxon>Alphaproteobacteria</taxon>
        <taxon>Sphingomonadales</taxon>
        <taxon>Sphingomonadaceae</taxon>
        <taxon>Sphingomonas</taxon>
    </lineage>
</organism>
<dbReference type="AlphaFoldDB" id="A0A245ZN70"/>
<protein>
    <recommendedName>
        <fullName evidence="2">histidine kinase</fullName>
        <ecNumber evidence="2">2.7.13.3</ecNumber>
    </recommendedName>
</protein>
<keyword evidence="4 7" id="KW-0418">Kinase</keyword>
<dbReference type="PANTHER" id="PTHR43711:SF1">
    <property type="entry name" value="HISTIDINE KINASE 1"/>
    <property type="match status" value="1"/>
</dbReference>
<dbReference type="EC" id="2.7.13.3" evidence="2"/>
<dbReference type="Gene3D" id="3.30.565.10">
    <property type="entry name" value="Histidine kinase-like ATPase, C-terminal domain"/>
    <property type="match status" value="1"/>
</dbReference>
<evidence type="ECO:0000256" key="3">
    <source>
        <dbReference type="ARBA" id="ARBA00022679"/>
    </source>
</evidence>
<dbReference type="RefSeq" id="WP_088366564.1">
    <property type="nucleotide sequence ID" value="NZ_NBBI01000002.1"/>
</dbReference>
<dbReference type="InterPro" id="IPR050736">
    <property type="entry name" value="Sensor_HK_Regulatory"/>
</dbReference>
<name>A0A245ZN70_9SPHN</name>
<evidence type="ECO:0000313" key="7">
    <source>
        <dbReference type="EMBL" id="OWK31194.1"/>
    </source>
</evidence>
<dbReference type="GO" id="GO:0000155">
    <property type="term" value="F:phosphorelay sensor kinase activity"/>
    <property type="evidence" value="ECO:0007669"/>
    <property type="project" value="InterPro"/>
</dbReference>
<keyword evidence="5" id="KW-0902">Two-component regulatory system</keyword>
<accession>A0A245ZN70</accession>
<dbReference type="InterPro" id="IPR036097">
    <property type="entry name" value="HisK_dim/P_sf"/>
</dbReference>